<dbReference type="EMBL" id="RWJI01000001">
    <property type="protein sequence ID" value="RRQ51653.1"/>
    <property type="molecule type" value="Genomic_DNA"/>
</dbReference>
<dbReference type="PROSITE" id="PS51625">
    <property type="entry name" value="SAM_MT_TRMB"/>
    <property type="match status" value="1"/>
</dbReference>
<comment type="catalytic activity">
    <reaction evidence="1 7">
        <text>guanosine(46) in tRNA + S-adenosyl-L-methionine = N(7)-methylguanosine(46) in tRNA + S-adenosyl-L-homocysteine</text>
        <dbReference type="Rhea" id="RHEA:42708"/>
        <dbReference type="Rhea" id="RHEA-COMP:10188"/>
        <dbReference type="Rhea" id="RHEA-COMP:10189"/>
        <dbReference type="ChEBI" id="CHEBI:57856"/>
        <dbReference type="ChEBI" id="CHEBI:59789"/>
        <dbReference type="ChEBI" id="CHEBI:74269"/>
        <dbReference type="ChEBI" id="CHEBI:74480"/>
        <dbReference type="EC" id="2.1.1.33"/>
    </reaction>
</comment>
<comment type="function">
    <text evidence="2 7">Catalyzes the formation of N(7)-methylguanine at position 46 (m7G46) in tRNA.</text>
</comment>
<comment type="similarity">
    <text evidence="7">Belongs to the class I-like SAM-binding methyltransferase superfamily. TrmB family.</text>
</comment>
<evidence type="ECO:0000256" key="4">
    <source>
        <dbReference type="ARBA" id="ARBA00022679"/>
    </source>
</evidence>
<dbReference type="Pfam" id="PF02390">
    <property type="entry name" value="Methyltransf_4"/>
    <property type="match status" value="1"/>
</dbReference>
<dbReference type="SUPFAM" id="SSF53335">
    <property type="entry name" value="S-adenosyl-L-methionine-dependent methyltransferases"/>
    <property type="match status" value="1"/>
</dbReference>
<feature type="binding site" evidence="7">
    <location>
        <position position="62"/>
    </location>
    <ligand>
        <name>S-adenosyl-L-methionine</name>
        <dbReference type="ChEBI" id="CHEBI:59789"/>
    </ligand>
</feature>
<keyword evidence="5 7" id="KW-0949">S-adenosyl-L-methionine</keyword>
<feature type="binding site" evidence="7">
    <location>
        <position position="172"/>
    </location>
    <ligand>
        <name>substrate</name>
    </ligand>
</feature>
<evidence type="ECO:0000256" key="6">
    <source>
        <dbReference type="ARBA" id="ARBA00022694"/>
    </source>
</evidence>
<dbReference type="GO" id="GO:0008176">
    <property type="term" value="F:tRNA (guanine(46)-N7)-methyltransferase activity"/>
    <property type="evidence" value="ECO:0007669"/>
    <property type="project" value="UniProtKB-UniRule"/>
</dbReference>
<evidence type="ECO:0000256" key="3">
    <source>
        <dbReference type="ARBA" id="ARBA00022603"/>
    </source>
</evidence>
<name>A0A426RRI3_9SPHN</name>
<keyword evidence="3 7" id="KW-0489">Methyltransferase</keyword>
<dbReference type="PANTHER" id="PTHR23417:SF14">
    <property type="entry name" value="PENTACOTRIPEPTIDE-REPEAT REGION OF PRORP DOMAIN-CONTAINING PROTEIN"/>
    <property type="match status" value="1"/>
</dbReference>
<dbReference type="HAMAP" id="MF_01057">
    <property type="entry name" value="tRNA_methyltr_TrmB"/>
    <property type="match status" value="1"/>
</dbReference>
<sequence length="234" mass="26836">MTANKIGDPTTLNRLYGRSKGKKLRSEQNDLVDNLLPQISVPDEGPLGSRELFGDDRAMHFEIGFGGGEHMAFRADLLPDHGFIGCEPFLNGVAQALSHIREGGLHNVRLHMGDALEMLRRVPDGSLSFVYLLHPDPWPKARHVKRRMMNDGPVDLIAAKLKPGGEFRFGTDHPIYVRHALMIMQRHRQQFDWLCNNASDFQNRPGGWPETRYEAKARRLGHEVWYFRYRRKEA</sequence>
<dbReference type="EC" id="2.1.1.33" evidence="7"/>
<comment type="caution">
    <text evidence="7">Lacks conserved residue(s) required for the propagation of feature annotation.</text>
</comment>
<dbReference type="Proteomes" id="UP000268553">
    <property type="component" value="Unassembled WGS sequence"/>
</dbReference>
<accession>A0A426RRI3</accession>
<keyword evidence="6 7" id="KW-0819">tRNA processing</keyword>
<evidence type="ECO:0000313" key="8">
    <source>
        <dbReference type="EMBL" id="RRQ51653.1"/>
    </source>
</evidence>
<evidence type="ECO:0000256" key="5">
    <source>
        <dbReference type="ARBA" id="ARBA00022691"/>
    </source>
</evidence>
<feature type="binding site" evidence="7">
    <location>
        <position position="87"/>
    </location>
    <ligand>
        <name>S-adenosyl-L-methionine</name>
        <dbReference type="ChEBI" id="CHEBI:59789"/>
    </ligand>
</feature>
<protein>
    <recommendedName>
        <fullName evidence="7">tRNA (guanine-N(7)-)-methyltransferase</fullName>
        <ecNumber evidence="7">2.1.1.33</ecNumber>
    </recommendedName>
    <alternativeName>
        <fullName evidence="7">tRNA (guanine(46)-N(7))-methyltransferase</fullName>
    </alternativeName>
    <alternativeName>
        <fullName evidence="7">tRNA(m7G46)-methyltransferase</fullName>
    </alternativeName>
</protein>
<evidence type="ECO:0000256" key="2">
    <source>
        <dbReference type="ARBA" id="ARBA00003015"/>
    </source>
</evidence>
<keyword evidence="9" id="KW-1185">Reference proteome</keyword>
<keyword evidence="4 7" id="KW-0808">Transferase</keyword>
<dbReference type="RefSeq" id="WP_125229666.1">
    <property type="nucleotide sequence ID" value="NZ_RWJI01000001.1"/>
</dbReference>
<dbReference type="GO" id="GO:0043527">
    <property type="term" value="C:tRNA methyltransferase complex"/>
    <property type="evidence" value="ECO:0007669"/>
    <property type="project" value="TreeGrafter"/>
</dbReference>
<comment type="pathway">
    <text evidence="7">tRNA modification; N(7)-methylguanine-tRNA biosynthesis.</text>
</comment>
<feature type="binding site" evidence="7">
    <location>
        <position position="140"/>
    </location>
    <ligand>
        <name>substrate</name>
    </ligand>
</feature>
<proteinExistence type="inferred from homology"/>
<dbReference type="PANTHER" id="PTHR23417">
    <property type="entry name" value="3-DEOXY-D-MANNO-OCTULOSONIC-ACID TRANSFERASE/TRNA GUANINE-N 7 - -METHYLTRANSFERASE"/>
    <property type="match status" value="1"/>
</dbReference>
<dbReference type="OrthoDB" id="9802090at2"/>
<feature type="binding site" evidence="7">
    <location>
        <position position="114"/>
    </location>
    <ligand>
        <name>S-adenosyl-L-methionine</name>
        <dbReference type="ChEBI" id="CHEBI:59789"/>
    </ligand>
</feature>
<evidence type="ECO:0000313" key="9">
    <source>
        <dbReference type="Proteomes" id="UP000268553"/>
    </source>
</evidence>
<gene>
    <name evidence="7 8" type="primary">trmB</name>
    <name evidence="8" type="ORF">D7D48_01780</name>
</gene>
<comment type="caution">
    <text evidence="8">The sequence shown here is derived from an EMBL/GenBank/DDBJ whole genome shotgun (WGS) entry which is preliminary data.</text>
</comment>
<dbReference type="InterPro" id="IPR055361">
    <property type="entry name" value="tRNA_methyltr_TrmB_bact"/>
</dbReference>
<dbReference type="InterPro" id="IPR029063">
    <property type="entry name" value="SAM-dependent_MTases_sf"/>
</dbReference>
<dbReference type="UniPathway" id="UPA00989"/>
<dbReference type="InterPro" id="IPR003358">
    <property type="entry name" value="tRNA_(Gua-N-7)_MeTrfase_Trmb"/>
</dbReference>
<feature type="binding site" evidence="7">
    <location>
        <position position="136"/>
    </location>
    <ligand>
        <name>S-adenosyl-L-methionine</name>
        <dbReference type="ChEBI" id="CHEBI:59789"/>
    </ligand>
</feature>
<feature type="binding site" evidence="7">
    <location>
        <begin position="211"/>
        <end position="214"/>
    </location>
    <ligand>
        <name>substrate</name>
    </ligand>
</feature>
<dbReference type="Gene3D" id="3.40.50.150">
    <property type="entry name" value="Vaccinia Virus protein VP39"/>
    <property type="match status" value="1"/>
</dbReference>
<evidence type="ECO:0000256" key="1">
    <source>
        <dbReference type="ARBA" id="ARBA00000142"/>
    </source>
</evidence>
<dbReference type="AlphaFoldDB" id="A0A426RRI3"/>
<evidence type="ECO:0000256" key="7">
    <source>
        <dbReference type="HAMAP-Rule" id="MF_01057"/>
    </source>
</evidence>
<reference evidence="8 9" key="1">
    <citation type="submission" date="2018-12" db="EMBL/GenBank/DDBJ databases">
        <authorList>
            <person name="Kim S.-J."/>
            <person name="Jung G.-Y."/>
        </authorList>
    </citation>
    <scope>NUCLEOTIDE SEQUENCE [LARGE SCALE GENOMIC DNA]</scope>
    <source>
        <strain evidence="8 9">03SU3-P</strain>
    </source>
</reference>
<organism evidence="8 9">
    <name type="scientific">Sphingorhabdus wooponensis</name>
    <dbReference type="NCBI Taxonomy" id="940136"/>
    <lineage>
        <taxon>Bacteria</taxon>
        <taxon>Pseudomonadati</taxon>
        <taxon>Pseudomonadota</taxon>
        <taxon>Alphaproteobacteria</taxon>
        <taxon>Sphingomonadales</taxon>
        <taxon>Sphingomonadaceae</taxon>
        <taxon>Sphingorhabdus</taxon>
    </lineage>
</organism>